<dbReference type="HOGENOM" id="CLU_002697_1_0_1"/>
<organism evidence="8 9">
    <name type="scientific">Coniosporium apollinis (strain CBS 100218)</name>
    <name type="common">Rock-inhabiting black yeast</name>
    <dbReference type="NCBI Taxonomy" id="1168221"/>
    <lineage>
        <taxon>Eukaryota</taxon>
        <taxon>Fungi</taxon>
        <taxon>Dikarya</taxon>
        <taxon>Ascomycota</taxon>
        <taxon>Pezizomycotina</taxon>
        <taxon>Dothideomycetes</taxon>
        <taxon>Dothideomycetes incertae sedis</taxon>
        <taxon>Coniosporium</taxon>
    </lineage>
</organism>
<feature type="compositionally biased region" description="Low complexity" evidence="7">
    <location>
        <begin position="57"/>
        <end position="75"/>
    </location>
</feature>
<proteinExistence type="predicted"/>
<feature type="coiled-coil region" evidence="6">
    <location>
        <begin position="1201"/>
        <end position="1242"/>
    </location>
</feature>
<feature type="coiled-coil region" evidence="6">
    <location>
        <begin position="1036"/>
        <end position="1070"/>
    </location>
</feature>
<feature type="region of interest" description="Disordered" evidence="7">
    <location>
        <begin position="1355"/>
        <end position="1412"/>
    </location>
</feature>
<feature type="compositionally biased region" description="Basic and acidic residues" evidence="7">
    <location>
        <begin position="82"/>
        <end position="94"/>
    </location>
</feature>
<feature type="region of interest" description="Disordered" evidence="7">
    <location>
        <begin position="442"/>
        <end position="536"/>
    </location>
</feature>
<name>R7YWP7_CONA1</name>
<feature type="compositionally biased region" description="Polar residues" evidence="7">
    <location>
        <begin position="22"/>
        <end position="34"/>
    </location>
</feature>
<feature type="coiled-coil region" evidence="6">
    <location>
        <begin position="1271"/>
        <end position="1333"/>
    </location>
</feature>
<dbReference type="FunFam" id="2.120.10.80:FF:000049">
    <property type="entry name" value="Cell polarity protein (Tea1)"/>
    <property type="match status" value="1"/>
</dbReference>
<keyword evidence="3" id="KW-0963">Cytoplasm</keyword>
<evidence type="ECO:0000313" key="8">
    <source>
        <dbReference type="EMBL" id="EON66332.1"/>
    </source>
</evidence>
<evidence type="ECO:0000256" key="2">
    <source>
        <dbReference type="ARBA" id="ARBA00022441"/>
    </source>
</evidence>
<reference evidence="9" key="1">
    <citation type="submission" date="2012-06" db="EMBL/GenBank/DDBJ databases">
        <title>The genome sequence of Coniosporium apollinis CBS 100218.</title>
        <authorList>
            <consortium name="The Broad Institute Genome Sequencing Platform"/>
            <person name="Cuomo C."/>
            <person name="Gorbushina A."/>
            <person name="Noack S."/>
            <person name="Walker B."/>
            <person name="Young S.K."/>
            <person name="Zeng Q."/>
            <person name="Gargeya S."/>
            <person name="Fitzgerald M."/>
            <person name="Haas B."/>
            <person name="Abouelleil A."/>
            <person name="Alvarado L."/>
            <person name="Arachchi H.M."/>
            <person name="Berlin A.M."/>
            <person name="Chapman S.B."/>
            <person name="Goldberg J."/>
            <person name="Griggs A."/>
            <person name="Gujja S."/>
            <person name="Hansen M."/>
            <person name="Howarth C."/>
            <person name="Imamovic A."/>
            <person name="Larimer J."/>
            <person name="McCowan C."/>
            <person name="Montmayeur A."/>
            <person name="Murphy C."/>
            <person name="Neiman D."/>
            <person name="Pearson M."/>
            <person name="Priest M."/>
            <person name="Roberts A."/>
            <person name="Saif S."/>
            <person name="Shea T."/>
            <person name="Sisk P."/>
            <person name="Sykes S."/>
            <person name="Wortman J."/>
            <person name="Nusbaum C."/>
            <person name="Birren B."/>
        </authorList>
    </citation>
    <scope>NUCLEOTIDE SEQUENCE [LARGE SCALE GENOMIC DNA]</scope>
    <source>
        <strain evidence="9">CBS 100218</strain>
    </source>
</reference>
<keyword evidence="5 6" id="KW-0175">Coiled coil</keyword>
<evidence type="ECO:0000256" key="4">
    <source>
        <dbReference type="ARBA" id="ARBA00022737"/>
    </source>
</evidence>
<dbReference type="InterPro" id="IPR006652">
    <property type="entry name" value="Kelch_1"/>
</dbReference>
<dbReference type="OrthoDB" id="45365at2759"/>
<dbReference type="PANTHER" id="PTHR23244:SF456">
    <property type="entry name" value="MULTIPLE EPIDERMAL GROWTH FACTOR-LIKE DOMAINS PROTEIN 8"/>
    <property type="match status" value="1"/>
</dbReference>
<feature type="compositionally biased region" description="Basic and acidic residues" evidence="7">
    <location>
        <begin position="581"/>
        <end position="593"/>
    </location>
</feature>
<feature type="compositionally biased region" description="Low complexity" evidence="7">
    <location>
        <begin position="597"/>
        <end position="629"/>
    </location>
</feature>
<evidence type="ECO:0000256" key="5">
    <source>
        <dbReference type="ARBA" id="ARBA00023054"/>
    </source>
</evidence>
<feature type="region of interest" description="Disordered" evidence="7">
    <location>
        <begin position="782"/>
        <end position="805"/>
    </location>
</feature>
<dbReference type="STRING" id="1168221.R7YWP7"/>
<dbReference type="eggNOG" id="KOG0379">
    <property type="taxonomic scope" value="Eukaryota"/>
</dbReference>
<evidence type="ECO:0000256" key="1">
    <source>
        <dbReference type="ARBA" id="ARBA00004496"/>
    </source>
</evidence>
<feature type="compositionally biased region" description="Polar residues" evidence="7">
    <location>
        <begin position="784"/>
        <end position="799"/>
    </location>
</feature>
<evidence type="ECO:0000256" key="7">
    <source>
        <dbReference type="SAM" id="MobiDB-lite"/>
    </source>
</evidence>
<dbReference type="EMBL" id="JH767579">
    <property type="protein sequence ID" value="EON66332.1"/>
    <property type="molecule type" value="Genomic_DNA"/>
</dbReference>
<keyword evidence="4" id="KW-0677">Repeat</keyword>
<keyword evidence="9" id="KW-1185">Reference proteome</keyword>
<dbReference type="Gene3D" id="1.10.287.1490">
    <property type="match status" value="1"/>
</dbReference>
<feature type="compositionally biased region" description="Basic and acidic residues" evidence="7">
    <location>
        <begin position="1494"/>
        <end position="1514"/>
    </location>
</feature>
<dbReference type="Proteomes" id="UP000016924">
    <property type="component" value="Unassembled WGS sequence"/>
</dbReference>
<dbReference type="SMART" id="SM00612">
    <property type="entry name" value="Kelch"/>
    <property type="match status" value="2"/>
</dbReference>
<evidence type="ECO:0000256" key="6">
    <source>
        <dbReference type="SAM" id="Coils"/>
    </source>
</evidence>
<sequence length="1514" mass="166214">MSFLFKSKKSQQQGALPAATRNIGSSHGQESGIPTLNGHLAVKDAEKGRGGQSLQTPSGGSSANNSLNSLPAGANGANTEPKSLRERADSDVHNGRMTLTRNPSDSPYPWTQRRMTFTAGALPFPRYGAAVNSNASKEGSIYLMGGLINGSTVKGDLWMVEAGHSSMACYQVPTTAEGPGPRVGHASLLVGNAFIVFGGDTKMDENDVLDDTLYLLNTSTKAWSRALPAGPRPAGRYGHTLNILGSKIYIFGGQVEGQFFNDLVAFDLNALQAASNRWELLIASGPVDPEKPTVPPARTNHSMITWNDKLYLFGGTDGHEWFNDVWTYDPRTNEWEKLACIGFIPSPREGHSAALVNDTMYIFGGRNENGVDQGDLAAFRISSRRWYMFQNMGPSPSPRSGHSMTAFGKNIVVLAGEPSSQPADPAELSLAYVLDTSKIRYPASENQPTPQPSTGQIAPPVRKNSGGQTGIPQSKAAAINRDTPLPGQNYSRGLERVSNVPQSGAVNSKLPRAANAQGPPGPPPQQQPPQPRANGIVTSANSLQDQAASKPERGYGPPVDTARAASFERENQGPVVTESPQYHDFDRGHDSLEQARSTVHSKSSSYHKVSMDTVQSSPSRSGSRSTTQRESQESMDQPSSRPSVDAQARLSRDGQHAPMDSGLRSSPNLSHQNDELVRELEAAKSRNAWLASELALARKAGYQANASNSPILDERAADAFGDDERPLLEALVKMRTELANVQDSIDSQAIAAAARIAEVEKQRDAAINEAVYAKAKLAAHGGSAVSTPQLDGERGTNTPDSDRLPEMNRRLASSLAAQTELSSRVDGLIQEIEAEKRARQAAEETAEAAQKRVAELDSYKQRNTVEADSLRAKLHEVQKVAREEAANAAEAHASSRLLTVDKNELSAKLTKALEDARNYSSVLQSLRDALNASSDKALVLERRLEEEGSERDILENKLQQLKAEHELRATELETTNRRLRDTEELAEKHAEEARTHRQAVLAGIGRVTERNEDEHDAADERVTILQQQVQIANAMVRKNQEAADTEAEKLRRAEERIAGLEAYQEQVSRESLQTRRQLQAALREVQALHSEKADMTQHLERQHLESNALEVQLKTLKTLLEERGVNAADVRRSRALDSPNSRFSTPELNRIRELEQQLEVSFKAHDELRSVYEQREHEVSKEWEEKLATLDNDHQAAVKYLRGTEKMLSKMKQELQRYKNSNTELEREIAGAREQLAKSAEREAVPPEWETERTQLHDDLARIQSSVKADISSLESRISTLQSDLAAVSADRDAALHHAQDLETAIASARQELESFRHENALLEERTRDAERRCQLFLDQFETSVDNYRRMSQLQSLPPNSLNNPNPNSSGTYTHKRAHDSISGDSIYSQQSEDDPTTPLAAPQNPYQTSQVARNSVALDSLATELDALRTHWETTNRNYRGDDRFDFERTPTTPGGGEGGLGGWRKRMEIDDDGQLEGKGTGLGVGIGEGNGEYERKRTSPARDAEGEGKAVS</sequence>
<keyword evidence="2" id="KW-0880">Kelch repeat</keyword>
<feature type="compositionally biased region" description="Gly residues" evidence="7">
    <location>
        <begin position="1478"/>
        <end position="1492"/>
    </location>
</feature>
<dbReference type="Pfam" id="PF24681">
    <property type="entry name" value="Kelch_KLHDC2_KLHL20_DRC7"/>
    <property type="match status" value="1"/>
</dbReference>
<evidence type="ECO:0000256" key="3">
    <source>
        <dbReference type="ARBA" id="ARBA00022490"/>
    </source>
</evidence>
<feature type="compositionally biased region" description="Gly residues" evidence="7">
    <location>
        <begin position="1455"/>
        <end position="1464"/>
    </location>
</feature>
<dbReference type="PANTHER" id="PTHR23244">
    <property type="entry name" value="KELCH REPEAT DOMAIN"/>
    <property type="match status" value="1"/>
</dbReference>
<dbReference type="OMA" id="CIGYIPA"/>
<dbReference type="RefSeq" id="XP_007781649.1">
    <property type="nucleotide sequence ID" value="XM_007783459.1"/>
</dbReference>
<dbReference type="SUPFAM" id="SSF117281">
    <property type="entry name" value="Kelch motif"/>
    <property type="match status" value="1"/>
</dbReference>
<dbReference type="GeneID" id="19903036"/>
<dbReference type="GO" id="GO:0051285">
    <property type="term" value="C:cell cortex of cell tip"/>
    <property type="evidence" value="ECO:0007669"/>
    <property type="project" value="TreeGrafter"/>
</dbReference>
<evidence type="ECO:0000313" key="9">
    <source>
        <dbReference type="Proteomes" id="UP000016924"/>
    </source>
</evidence>
<feature type="region of interest" description="Disordered" evidence="7">
    <location>
        <begin position="1444"/>
        <end position="1514"/>
    </location>
</feature>
<feature type="coiled-coil region" evidence="6">
    <location>
        <begin position="825"/>
        <end position="859"/>
    </location>
</feature>
<feature type="compositionally biased region" description="Low complexity" evidence="7">
    <location>
        <begin position="1355"/>
        <end position="1370"/>
    </location>
</feature>
<protein>
    <submittedName>
        <fullName evidence="8">Uncharacterized protein</fullName>
    </submittedName>
</protein>
<dbReference type="InterPro" id="IPR015915">
    <property type="entry name" value="Kelch-typ_b-propeller"/>
</dbReference>
<feature type="region of interest" description="Disordered" evidence="7">
    <location>
        <begin position="567"/>
        <end position="674"/>
    </location>
</feature>
<feature type="compositionally biased region" description="Polar residues" evidence="7">
    <location>
        <begin position="444"/>
        <end position="456"/>
    </location>
</feature>
<comment type="subcellular location">
    <subcellularLocation>
        <location evidence="1">Cytoplasm</location>
    </subcellularLocation>
</comment>
<feature type="region of interest" description="Disordered" evidence="7">
    <location>
        <begin position="1"/>
        <end position="110"/>
    </location>
</feature>
<dbReference type="GO" id="GO:0061245">
    <property type="term" value="P:establishment or maintenance of bipolar cell polarity"/>
    <property type="evidence" value="ECO:0007669"/>
    <property type="project" value="TreeGrafter"/>
</dbReference>
<feature type="compositionally biased region" description="Pro residues" evidence="7">
    <location>
        <begin position="519"/>
        <end position="531"/>
    </location>
</feature>
<dbReference type="Gene3D" id="2.120.10.80">
    <property type="entry name" value="Kelch-type beta propeller"/>
    <property type="match status" value="1"/>
</dbReference>
<gene>
    <name evidence="8" type="ORF">W97_05725</name>
</gene>
<accession>R7YWP7</accession>
<feature type="coiled-coil region" evidence="6">
    <location>
        <begin position="937"/>
        <end position="999"/>
    </location>
</feature>